<evidence type="ECO:0000313" key="2">
    <source>
        <dbReference type="EMBL" id="CDR95859.1"/>
    </source>
</evidence>
<gene>
    <name evidence="2" type="ORF">BBBOND_0210120</name>
</gene>
<proteinExistence type="predicted"/>
<keyword evidence="1" id="KW-0732">Signal</keyword>
<organism evidence="2 3">
    <name type="scientific">Babesia bigemina</name>
    <dbReference type="NCBI Taxonomy" id="5866"/>
    <lineage>
        <taxon>Eukaryota</taxon>
        <taxon>Sar</taxon>
        <taxon>Alveolata</taxon>
        <taxon>Apicomplexa</taxon>
        <taxon>Aconoidasida</taxon>
        <taxon>Piroplasmida</taxon>
        <taxon>Babesiidae</taxon>
        <taxon>Babesia</taxon>
    </lineage>
</organism>
<accession>A0A061DAE9</accession>
<dbReference type="OrthoDB" id="365163at2759"/>
<dbReference type="VEuPathDB" id="PiroplasmaDB:BBBOND_0210120"/>
<evidence type="ECO:0000256" key="1">
    <source>
        <dbReference type="SAM" id="SignalP"/>
    </source>
</evidence>
<sequence length="240" mass="25887">MKFPLLLIAAALLRAAEAFSTKTRHRGAESSYALSDDAHINMEGLSTDSFIAQFGGDVAVLVGGLVQDDSAEAAMSSPLNFFYSRKSEGSGSLQPSNKDIQKTVAECILTHHEAAGPKSRKIYLPLKDAEEYGKRIEHAKARVTPEPAMVTSARSEHGAARAPMDLVCKSVIISDDAKKCNVCLYAEILVPNKHVRYGHIGKASVLECLNGYDTELGRSGSSKTYFIDAPARYHPVCIAS</sequence>
<dbReference type="Proteomes" id="UP000033188">
    <property type="component" value="Chromosome 2"/>
</dbReference>
<reference evidence="3" key="1">
    <citation type="submission" date="2014-06" db="EMBL/GenBank/DDBJ databases">
        <authorList>
            <person name="Aslett M."/>
            <person name="De Silva N."/>
        </authorList>
    </citation>
    <scope>NUCLEOTIDE SEQUENCE [LARGE SCALE GENOMIC DNA]</scope>
    <source>
        <strain evidence="3">Bond</strain>
    </source>
</reference>
<evidence type="ECO:0000313" key="3">
    <source>
        <dbReference type="Proteomes" id="UP000033188"/>
    </source>
</evidence>
<feature type="signal peptide" evidence="1">
    <location>
        <begin position="1"/>
        <end position="18"/>
    </location>
</feature>
<protein>
    <submittedName>
        <fullName evidence="2">Uncharacterized protein</fullName>
    </submittedName>
</protein>
<dbReference type="EMBL" id="LK391708">
    <property type="protein sequence ID" value="CDR95859.1"/>
    <property type="molecule type" value="Genomic_DNA"/>
</dbReference>
<dbReference type="GeneID" id="24564400"/>
<dbReference type="RefSeq" id="XP_012768045.1">
    <property type="nucleotide sequence ID" value="XM_012912591.1"/>
</dbReference>
<name>A0A061DAE9_BABBI</name>
<dbReference type="AlphaFoldDB" id="A0A061DAE9"/>
<dbReference type="KEGG" id="bbig:BBBOND_0210120"/>
<feature type="chain" id="PRO_5001595953" evidence="1">
    <location>
        <begin position="19"/>
        <end position="240"/>
    </location>
</feature>
<keyword evidence="3" id="KW-1185">Reference proteome</keyword>